<evidence type="ECO:0000313" key="2">
    <source>
        <dbReference type="Proteomes" id="UP000018901"/>
    </source>
</evidence>
<dbReference type="PATRIC" id="fig|880074.11.peg.1350"/>
<evidence type="ECO:0000313" key="1">
    <source>
        <dbReference type="EMBL" id="AHF13783.1"/>
    </source>
</evidence>
<keyword evidence="2" id="KW-1185">Reference proteome</keyword>
<dbReference type="HOGENOM" id="CLU_373274_0_0_10"/>
<sequence length="759" mass="85596">MLFIPAFLICLSCDDQFAAESHLGSTDRIICAEISPLFSENQVDDANDNRIDDIQAYLFDEGVFVKAYNGVKRTERKYEFQFEALSGNLYIVANVSLLPDFQSPAPGLSESQWQETLIHAASGTAESVYTGVISLSDYTASDHIIPVSLKRVAARFDLRIAVAGSAEVKNITFKQVLTEAYLFPQSEVVSPENSPATDIVLAPEQPYTGSESGILYLYEQQNPGLKVALNASIDGKEYSLETDLPKKISRNTVYSITLRKDVIDADVQLTVEEWKDGGDTTLKPGIDDRLTIDSTLTQLPPYATIVQEGTRLILPHLATDFIVAIKSDSELEVFPVADPSLSIEPVSPTELKNKTATSLARINLFRIRKKLYSPNMRTVDLKVYFHRKGLNNSYPEDHIQVSMTGNPTTSEGILNFGIDTYTHDFNRYIDNEFGVFTLPAEKEMLVEFAEEEDPWIRIDNESGSNTWRVLGGWRPNDPTANGRRQSATLVIRNKADHSDREEYTVIRRNYGLPVTFLHGVWWCKYNAIKNSKSFDDQILSSADPAAQANKTLFQYLTDCTPDEYYKLWGWAYQGNSGQGMQVIEKDSVIVLERFTRDEKVHINKLPPTTLSPDGYELPSMEEFNRLFDATDYIWMMYNGTHILRNPWNGHSTVKRQQLRKNGIQVGAMTISNLIYIALSSPDFPEHEPLVWYGPAAQWNDTGILHSGHYNNILFGVYSPTGEGWYMNGGMGNLYMTKNGASSHDTRILRFKKSDVEYIY</sequence>
<name>W0EW64_9BACT</name>
<protein>
    <recommendedName>
        <fullName evidence="3">Major fimbrial subunit protein N-terminal domain-containing protein</fullName>
    </recommendedName>
</protein>
<reference evidence="1 2" key="1">
    <citation type="submission" date="2013-12" db="EMBL/GenBank/DDBJ databases">
        <authorList>
            <consortium name="DOE Joint Genome Institute"/>
            <person name="Eisen J."/>
            <person name="Huntemann M."/>
            <person name="Han J."/>
            <person name="Chen A."/>
            <person name="Kyrpides N."/>
            <person name="Mavromatis K."/>
            <person name="Markowitz V."/>
            <person name="Palaniappan K."/>
            <person name="Ivanova N."/>
            <person name="Schaumberg A."/>
            <person name="Pati A."/>
            <person name="Liolios K."/>
            <person name="Nordberg H.P."/>
            <person name="Cantor M.N."/>
            <person name="Hua S.X."/>
            <person name="Woyke T."/>
        </authorList>
    </citation>
    <scope>NUCLEOTIDE SEQUENCE [LARGE SCALE GENOMIC DNA]</scope>
    <source>
        <strain evidence="2">DSM 18177</strain>
    </source>
</reference>
<dbReference type="AlphaFoldDB" id="W0EW64"/>
<dbReference type="eggNOG" id="ENOG503029Y">
    <property type="taxonomic scope" value="Bacteria"/>
</dbReference>
<accession>W0EW64</accession>
<proteinExistence type="predicted"/>
<dbReference type="EMBL" id="CP007034">
    <property type="protein sequence ID" value="AHF13783.1"/>
    <property type="molecule type" value="Genomic_DNA"/>
</dbReference>
<dbReference type="Proteomes" id="UP000018901">
    <property type="component" value="Chromosome"/>
</dbReference>
<dbReference type="KEGG" id="bvs:BARVI_06450"/>
<organism evidence="1 2">
    <name type="scientific">Barnesiella viscericola DSM 18177</name>
    <dbReference type="NCBI Taxonomy" id="880074"/>
    <lineage>
        <taxon>Bacteria</taxon>
        <taxon>Pseudomonadati</taxon>
        <taxon>Bacteroidota</taxon>
        <taxon>Bacteroidia</taxon>
        <taxon>Bacteroidales</taxon>
        <taxon>Barnesiellaceae</taxon>
        <taxon>Barnesiella</taxon>
    </lineage>
</organism>
<evidence type="ECO:0008006" key="3">
    <source>
        <dbReference type="Google" id="ProtNLM"/>
    </source>
</evidence>
<gene>
    <name evidence="1" type="ORF">BARVI_06450</name>
</gene>